<accession>A0A089NP98</accession>
<organism evidence="4 5">
    <name type="scientific">Methylobacterium oryzae CBMB20</name>
    <dbReference type="NCBI Taxonomy" id="693986"/>
    <lineage>
        <taxon>Bacteria</taxon>
        <taxon>Pseudomonadati</taxon>
        <taxon>Pseudomonadota</taxon>
        <taxon>Alphaproteobacteria</taxon>
        <taxon>Hyphomicrobiales</taxon>
        <taxon>Methylobacteriaceae</taxon>
        <taxon>Methylobacterium</taxon>
    </lineage>
</organism>
<dbReference type="GO" id="GO:0015740">
    <property type="term" value="P:C4-dicarboxylate transport"/>
    <property type="evidence" value="ECO:0007669"/>
    <property type="project" value="TreeGrafter"/>
</dbReference>
<dbReference type="GO" id="GO:0055085">
    <property type="term" value="P:transmembrane transport"/>
    <property type="evidence" value="ECO:0007669"/>
    <property type="project" value="InterPro"/>
</dbReference>
<dbReference type="STRING" id="693986.MOC_0590"/>
<reference evidence="4 5" key="1">
    <citation type="journal article" date="2014" name="PLoS ONE">
        <title>Genome Information of Methylobacterium oryzae, a Plant-Probiotic Methylotroph in the Phyllosphere.</title>
        <authorList>
            <person name="Kwak M.J."/>
            <person name="Jeong H."/>
            <person name="Madhaiyan M."/>
            <person name="Lee Y."/>
            <person name="Sa T.M."/>
            <person name="Oh T.K."/>
            <person name="Kim J.F."/>
        </authorList>
    </citation>
    <scope>NUCLEOTIDE SEQUENCE [LARGE SCALE GENOMIC DNA]</scope>
    <source>
        <strain evidence="4 5">CBMB20</strain>
    </source>
</reference>
<comment type="similarity">
    <text evidence="1">Belongs to the bacterial solute-binding protein 7 family.</text>
</comment>
<dbReference type="HOGENOM" id="CLU_036176_1_3_5"/>
<dbReference type="PROSITE" id="PS51318">
    <property type="entry name" value="TAT"/>
    <property type="match status" value="1"/>
</dbReference>
<dbReference type="KEGG" id="mor:MOC_0590"/>
<evidence type="ECO:0000256" key="2">
    <source>
        <dbReference type="ARBA" id="ARBA00022448"/>
    </source>
</evidence>
<dbReference type="InterPro" id="IPR006311">
    <property type="entry name" value="TAT_signal"/>
</dbReference>
<dbReference type="Pfam" id="PF03480">
    <property type="entry name" value="DctP"/>
    <property type="match status" value="1"/>
</dbReference>
<evidence type="ECO:0000313" key="4">
    <source>
        <dbReference type="EMBL" id="AIQ88345.1"/>
    </source>
</evidence>
<dbReference type="PANTHER" id="PTHR33376:SF7">
    <property type="entry name" value="C4-DICARBOXYLATE-BINDING PROTEIN DCTB"/>
    <property type="match status" value="1"/>
</dbReference>
<dbReference type="EMBL" id="CP003811">
    <property type="protein sequence ID" value="AIQ88345.1"/>
    <property type="molecule type" value="Genomic_DNA"/>
</dbReference>
<evidence type="ECO:0000256" key="1">
    <source>
        <dbReference type="ARBA" id="ARBA00009023"/>
    </source>
</evidence>
<keyword evidence="5" id="KW-1185">Reference proteome</keyword>
<dbReference type="AlphaFoldDB" id="A0A089NP98"/>
<evidence type="ECO:0000256" key="3">
    <source>
        <dbReference type="ARBA" id="ARBA00022729"/>
    </source>
</evidence>
<dbReference type="Proteomes" id="UP000029492">
    <property type="component" value="Chromosome"/>
</dbReference>
<dbReference type="eggNOG" id="COG1638">
    <property type="taxonomic scope" value="Bacteria"/>
</dbReference>
<dbReference type="NCBIfam" id="NF037995">
    <property type="entry name" value="TRAP_S1"/>
    <property type="match status" value="1"/>
</dbReference>
<protein>
    <submittedName>
        <fullName evidence="4">TRAP dicarboxylate transporter-DctP subunit</fullName>
    </submittedName>
</protein>
<dbReference type="InterPro" id="IPR038404">
    <property type="entry name" value="TRAP_DctP_sf"/>
</dbReference>
<name>A0A089NP98_9HYPH</name>
<dbReference type="Gene3D" id="3.40.190.170">
    <property type="entry name" value="Bacterial extracellular solute-binding protein, family 7"/>
    <property type="match status" value="1"/>
</dbReference>
<proteinExistence type="inferred from homology"/>
<evidence type="ECO:0000313" key="5">
    <source>
        <dbReference type="Proteomes" id="UP000029492"/>
    </source>
</evidence>
<keyword evidence="3" id="KW-0732">Signal</keyword>
<keyword evidence="2" id="KW-0813">Transport</keyword>
<dbReference type="RefSeq" id="WP_100793899.1">
    <property type="nucleotide sequence ID" value="NZ_CP003811.1"/>
</dbReference>
<gene>
    <name evidence="4" type="ORF">MOC_0590</name>
</gene>
<dbReference type="InterPro" id="IPR018389">
    <property type="entry name" value="DctP_fam"/>
</dbReference>
<sequence>MIVTRRNLLGSAAIGAGLITSPAVLRAQAPKVLRISHQFPGGTLESGDARDRICRRFGHELEKRTGGSLTVQVYPGSSLVKTLAQFSAVRKGAVDLSLVPLSYAGGELPEANIALMPALVTNYDQAARWRTAPVGERLAKTLNDKGVMIVTWVWQSGAVASRVHPILVPSDVKGVKIRGGGREMDLVLQASGAIVSTMPSSEMYIGMQTGALEAAVSASTSLISFRLDELTKNLTAGRGRSFWFILEPLIISKATFEALTPEQQRAVQEIGQELEAFSFAAAKADDEEITKIYAARGAKIHELTADHIQTWREAARDTAWKDFAGKNASCAELLRLAEQVQ</sequence>
<dbReference type="PANTHER" id="PTHR33376">
    <property type="match status" value="1"/>
</dbReference>